<organism evidence="2">
    <name type="scientific">Magallana gigas</name>
    <name type="common">Pacific oyster</name>
    <name type="synonym">Crassostrea gigas</name>
    <dbReference type="NCBI Taxonomy" id="29159"/>
    <lineage>
        <taxon>Eukaryota</taxon>
        <taxon>Metazoa</taxon>
        <taxon>Spiralia</taxon>
        <taxon>Lophotrochozoa</taxon>
        <taxon>Mollusca</taxon>
        <taxon>Bivalvia</taxon>
        <taxon>Autobranchia</taxon>
        <taxon>Pteriomorphia</taxon>
        <taxon>Ostreida</taxon>
        <taxon>Ostreoidea</taxon>
        <taxon>Ostreidae</taxon>
        <taxon>Magallana</taxon>
    </lineage>
</organism>
<reference evidence="2" key="1">
    <citation type="journal article" date="2012" name="Nature">
        <title>The oyster genome reveals stress adaptation and complexity of shell formation.</title>
        <authorList>
            <person name="Zhang G."/>
            <person name="Fang X."/>
            <person name="Guo X."/>
            <person name="Li L."/>
            <person name="Luo R."/>
            <person name="Xu F."/>
            <person name="Yang P."/>
            <person name="Zhang L."/>
            <person name="Wang X."/>
            <person name="Qi H."/>
            <person name="Xiong Z."/>
            <person name="Que H."/>
            <person name="Xie Y."/>
            <person name="Holland P.W."/>
            <person name="Paps J."/>
            <person name="Zhu Y."/>
            <person name="Wu F."/>
            <person name="Chen Y."/>
            <person name="Wang J."/>
            <person name="Peng C."/>
            <person name="Meng J."/>
            <person name="Yang L."/>
            <person name="Liu J."/>
            <person name="Wen B."/>
            <person name="Zhang N."/>
            <person name="Huang Z."/>
            <person name="Zhu Q."/>
            <person name="Feng Y."/>
            <person name="Mount A."/>
            <person name="Hedgecock D."/>
            <person name="Xu Z."/>
            <person name="Liu Y."/>
            <person name="Domazet-Loso T."/>
            <person name="Du Y."/>
            <person name="Sun X."/>
            <person name="Zhang S."/>
            <person name="Liu B."/>
            <person name="Cheng P."/>
            <person name="Jiang X."/>
            <person name="Li J."/>
            <person name="Fan D."/>
            <person name="Wang W."/>
            <person name="Fu W."/>
            <person name="Wang T."/>
            <person name="Wang B."/>
            <person name="Zhang J."/>
            <person name="Peng Z."/>
            <person name="Li Y."/>
            <person name="Li N."/>
            <person name="Wang J."/>
            <person name="Chen M."/>
            <person name="He Y."/>
            <person name="Tan F."/>
            <person name="Song X."/>
            <person name="Zheng Q."/>
            <person name="Huang R."/>
            <person name="Yang H."/>
            <person name="Du X."/>
            <person name="Chen L."/>
            <person name="Yang M."/>
            <person name="Gaffney P.M."/>
            <person name="Wang S."/>
            <person name="Luo L."/>
            <person name="She Z."/>
            <person name="Ming Y."/>
            <person name="Huang W."/>
            <person name="Zhang S."/>
            <person name="Huang B."/>
            <person name="Zhang Y."/>
            <person name="Qu T."/>
            <person name="Ni P."/>
            <person name="Miao G."/>
            <person name="Wang J."/>
            <person name="Wang Q."/>
            <person name="Steinberg C.E."/>
            <person name="Wang H."/>
            <person name="Li N."/>
            <person name="Qian L."/>
            <person name="Zhang G."/>
            <person name="Li Y."/>
            <person name="Yang H."/>
            <person name="Liu X."/>
            <person name="Wang J."/>
            <person name="Yin Y."/>
            <person name="Wang J."/>
        </authorList>
    </citation>
    <scope>NUCLEOTIDE SEQUENCE [LARGE SCALE GENOMIC DNA]</scope>
    <source>
        <strain evidence="2">05x7-T-G4-1.051#20</strain>
    </source>
</reference>
<protein>
    <submittedName>
        <fullName evidence="2">Uncharacterized protein</fullName>
    </submittedName>
</protein>
<feature type="compositionally biased region" description="Polar residues" evidence="1">
    <location>
        <begin position="163"/>
        <end position="172"/>
    </location>
</feature>
<proteinExistence type="predicted"/>
<evidence type="ECO:0000256" key="1">
    <source>
        <dbReference type="SAM" id="MobiDB-lite"/>
    </source>
</evidence>
<accession>K1P7Y9</accession>
<dbReference type="AlphaFoldDB" id="K1P7Y9"/>
<name>K1P7Y9_MAGGI</name>
<dbReference type="HOGENOM" id="CLU_1316540_0_0_1"/>
<dbReference type="InParanoid" id="K1P7Y9"/>
<dbReference type="EMBL" id="JH822265">
    <property type="protein sequence ID" value="EKC17678.1"/>
    <property type="molecule type" value="Genomic_DNA"/>
</dbReference>
<feature type="region of interest" description="Disordered" evidence="1">
    <location>
        <begin position="163"/>
        <end position="209"/>
    </location>
</feature>
<gene>
    <name evidence="2" type="ORF">CGI_10000361</name>
</gene>
<feature type="compositionally biased region" description="Polar residues" evidence="1">
    <location>
        <begin position="182"/>
        <end position="196"/>
    </location>
</feature>
<sequence length="209" mass="22500">MATPEAVAISTAAASAASASMENSCAGNSVVALTEVDAGPPQAALGQESQAFIGGRGGRGRLRGYVRVGRGGRIIFDRDGGSYRQYRQSCWTPVLADPQRVANRSEQLLRHILSTGRTCSPSALERHLDPDEAWRQNRPLKIKQGPLLFDFKWLPRPQFVPSQQPKFEQNNGIRAAAPATSKLVNGDSTNGPTRTFENAGGASKRQKVS</sequence>
<evidence type="ECO:0000313" key="2">
    <source>
        <dbReference type="EMBL" id="EKC17678.1"/>
    </source>
</evidence>